<evidence type="ECO:0000259" key="4">
    <source>
        <dbReference type="Pfam" id="PF00294"/>
    </source>
</evidence>
<dbReference type="GO" id="GO:0008673">
    <property type="term" value="F:2-dehydro-3-deoxygluconokinase activity"/>
    <property type="evidence" value="ECO:0007669"/>
    <property type="project" value="UniProtKB-EC"/>
</dbReference>
<evidence type="ECO:0000256" key="1">
    <source>
        <dbReference type="ARBA" id="ARBA00010688"/>
    </source>
</evidence>
<sequence length="344" mass="36580">MSTERAAGGTPPILCLGETMVLLTPDEGRLAKNSHLGIHVGGAESNVAAGIAHLGHEVEWISRLGNDPFGHIIADFLRGRGVRLDRVQVDPGRPTGVYFKDREPGASRVYYYRAGSAASALSPVDSALLALEQRTLCHVSGITAALSSSANSLLQHILIDHRVPDVLISFDVNYRPALWPLEAAAERLLELARHADIVVVGRDEAQGLWGTESAEDVRAILPDVPHLVVKDAGIEAVHFAGGTVTRQPALAAEVVEPVGAGDAFAAGYLSGFLRGFDTPRALRLGHLMAGLTLQHVSDLPVLPAAEDILAVSELDGEDWSGIRLNASHLDDLHSLSPKGNTRVH</sequence>
<name>A0ABU0PKE7_9MICC</name>
<gene>
    <name evidence="5" type="ORF">QFZ36_002000</name>
</gene>
<dbReference type="PANTHER" id="PTHR43320">
    <property type="entry name" value="SUGAR KINASE"/>
    <property type="match status" value="1"/>
</dbReference>
<dbReference type="PANTHER" id="PTHR43320:SF2">
    <property type="entry name" value="2-DEHYDRO-3-DEOXYGLUCONOKINASE_2-DEHYDRO-3-DEOXYGALACTONOKINASE"/>
    <property type="match status" value="1"/>
</dbReference>
<dbReference type="InterPro" id="IPR011611">
    <property type="entry name" value="PfkB_dom"/>
</dbReference>
<comment type="similarity">
    <text evidence="1">Belongs to the carbohydrate kinase PfkB family.</text>
</comment>
<dbReference type="RefSeq" id="WP_306636013.1">
    <property type="nucleotide sequence ID" value="NZ_JAUSXB010000001.1"/>
</dbReference>
<dbReference type="EMBL" id="JAUSXB010000001">
    <property type="protein sequence ID" value="MDQ0674439.1"/>
    <property type="molecule type" value="Genomic_DNA"/>
</dbReference>
<reference evidence="5 6" key="1">
    <citation type="submission" date="2023-07" db="EMBL/GenBank/DDBJ databases">
        <title>Comparative genomics of wheat-associated soil bacteria to identify genetic determinants of phenazine resistance.</title>
        <authorList>
            <person name="Mouncey N."/>
        </authorList>
    </citation>
    <scope>NUCLEOTIDE SEQUENCE [LARGE SCALE GENOMIC DNA]</scope>
    <source>
        <strain evidence="5 6">W1I3</strain>
    </source>
</reference>
<evidence type="ECO:0000313" key="5">
    <source>
        <dbReference type="EMBL" id="MDQ0674439.1"/>
    </source>
</evidence>
<dbReference type="CDD" id="cd01166">
    <property type="entry name" value="KdgK"/>
    <property type="match status" value="1"/>
</dbReference>
<keyword evidence="2 5" id="KW-0808">Transferase</keyword>
<dbReference type="SUPFAM" id="SSF53613">
    <property type="entry name" value="Ribokinase-like"/>
    <property type="match status" value="1"/>
</dbReference>
<dbReference type="InterPro" id="IPR052700">
    <property type="entry name" value="Carb_kinase_PfkB-like"/>
</dbReference>
<dbReference type="InterPro" id="IPR029056">
    <property type="entry name" value="Ribokinase-like"/>
</dbReference>
<keyword evidence="3" id="KW-0418">Kinase</keyword>
<protein>
    <submittedName>
        <fullName evidence="5">2-dehydro-3-deoxygluconokinase</fullName>
        <ecNumber evidence="5">2.7.1.45</ecNumber>
    </submittedName>
</protein>
<evidence type="ECO:0000256" key="3">
    <source>
        <dbReference type="ARBA" id="ARBA00022777"/>
    </source>
</evidence>
<dbReference type="EC" id="2.7.1.45" evidence="5"/>
<evidence type="ECO:0000256" key="2">
    <source>
        <dbReference type="ARBA" id="ARBA00022679"/>
    </source>
</evidence>
<accession>A0ABU0PKE7</accession>
<organism evidence="5 6">
    <name type="scientific">Pseudarthrobacter siccitolerans</name>
    <dbReference type="NCBI Taxonomy" id="861266"/>
    <lineage>
        <taxon>Bacteria</taxon>
        <taxon>Bacillati</taxon>
        <taxon>Actinomycetota</taxon>
        <taxon>Actinomycetes</taxon>
        <taxon>Micrococcales</taxon>
        <taxon>Micrococcaceae</taxon>
        <taxon>Pseudarthrobacter</taxon>
    </lineage>
</organism>
<dbReference type="Gene3D" id="3.40.1190.20">
    <property type="match status" value="1"/>
</dbReference>
<comment type="caution">
    <text evidence="5">The sequence shown here is derived from an EMBL/GenBank/DDBJ whole genome shotgun (WGS) entry which is preliminary data.</text>
</comment>
<proteinExistence type="inferred from homology"/>
<feature type="domain" description="Carbohydrate kinase PfkB" evidence="4">
    <location>
        <begin position="13"/>
        <end position="298"/>
    </location>
</feature>
<dbReference type="Proteomes" id="UP001236806">
    <property type="component" value="Unassembled WGS sequence"/>
</dbReference>
<dbReference type="Pfam" id="PF00294">
    <property type="entry name" value="PfkB"/>
    <property type="match status" value="1"/>
</dbReference>
<evidence type="ECO:0000313" key="6">
    <source>
        <dbReference type="Proteomes" id="UP001236806"/>
    </source>
</evidence>
<keyword evidence="6" id="KW-1185">Reference proteome</keyword>